<dbReference type="RefSeq" id="WP_176278067.1">
    <property type="nucleotide sequence ID" value="NZ_JABWMH010000001.1"/>
</dbReference>
<sequence>MKILVQTVAAGALIAIAFVVPTLSAYATKSDNIESKSKAPQKITDRRHPDYVRCRSEPIIGSLARKRRICMTNAEWAEYVKAGSRDSKQFVEDMQVGIDQNAQ</sequence>
<comment type="caution">
    <text evidence="1">The sequence shown here is derived from an EMBL/GenBank/DDBJ whole genome shotgun (WGS) entry which is preliminary data.</text>
</comment>
<name>A0ABX2MYJ4_9SPHN</name>
<accession>A0ABX2MYJ4</accession>
<reference evidence="1 2" key="1">
    <citation type="submission" date="2020-06" db="EMBL/GenBank/DDBJ databases">
        <authorList>
            <person name="Kim S.-J."/>
            <person name="Park S.-J."/>
        </authorList>
    </citation>
    <scope>NUCLEOTIDE SEQUENCE [LARGE SCALE GENOMIC DNA]</scope>
    <source>
        <strain evidence="1 2">SW-151</strain>
    </source>
</reference>
<organism evidence="1 2">
    <name type="scientific">Parasphingorhabdus flavimaris</name>
    <dbReference type="NCBI Taxonomy" id="266812"/>
    <lineage>
        <taxon>Bacteria</taxon>
        <taxon>Pseudomonadati</taxon>
        <taxon>Pseudomonadota</taxon>
        <taxon>Alphaproteobacteria</taxon>
        <taxon>Sphingomonadales</taxon>
        <taxon>Sphingomonadaceae</taxon>
        <taxon>Parasphingorhabdus</taxon>
    </lineage>
</organism>
<dbReference type="Proteomes" id="UP000652427">
    <property type="component" value="Unassembled WGS sequence"/>
</dbReference>
<dbReference type="EMBL" id="JABWMH010000001">
    <property type="protein sequence ID" value="NVD26522.1"/>
    <property type="molecule type" value="Genomic_DNA"/>
</dbReference>
<evidence type="ECO:0000313" key="1">
    <source>
        <dbReference type="EMBL" id="NVD26522.1"/>
    </source>
</evidence>
<protein>
    <submittedName>
        <fullName evidence="1">Uncharacterized protein</fullName>
    </submittedName>
</protein>
<keyword evidence="2" id="KW-1185">Reference proteome</keyword>
<gene>
    <name evidence="1" type="ORF">HUO14_01235</name>
</gene>
<evidence type="ECO:0000313" key="2">
    <source>
        <dbReference type="Proteomes" id="UP000652427"/>
    </source>
</evidence>
<proteinExistence type="predicted"/>